<keyword evidence="3" id="KW-1185">Reference proteome</keyword>
<dbReference type="AlphaFoldDB" id="A0AAZ3RT84"/>
<evidence type="ECO:0000256" key="1">
    <source>
        <dbReference type="SAM" id="MobiDB-lite"/>
    </source>
</evidence>
<proteinExistence type="predicted"/>
<accession>A0AAZ3RT84</accession>
<name>A0AAZ3RT84_ONCTS</name>
<reference evidence="2" key="3">
    <citation type="submission" date="2025-09" db="UniProtKB">
        <authorList>
            <consortium name="Ensembl"/>
        </authorList>
    </citation>
    <scope>IDENTIFICATION</scope>
</reference>
<reference evidence="3" key="1">
    <citation type="journal article" date="2018" name="PLoS ONE">
        <title>Chinook salmon (Oncorhynchus tshawytscha) genome and transcriptome.</title>
        <authorList>
            <person name="Christensen K.A."/>
            <person name="Leong J.S."/>
            <person name="Sakhrani D."/>
            <person name="Biagi C.A."/>
            <person name="Minkley D.R."/>
            <person name="Withler R.E."/>
            <person name="Rondeau E.B."/>
            <person name="Koop B.F."/>
            <person name="Devlin R.H."/>
        </authorList>
    </citation>
    <scope>NUCLEOTIDE SEQUENCE [LARGE SCALE GENOMIC DNA]</scope>
</reference>
<protein>
    <submittedName>
        <fullName evidence="2">Uncharacterized protein</fullName>
    </submittedName>
</protein>
<dbReference type="Ensembl" id="ENSOTST00005131995.1">
    <property type="protein sequence ID" value="ENSOTSP00005144308.1"/>
    <property type="gene ID" value="ENSOTSG00005058405.1"/>
</dbReference>
<reference evidence="2" key="2">
    <citation type="submission" date="2025-08" db="UniProtKB">
        <authorList>
            <consortium name="Ensembl"/>
        </authorList>
    </citation>
    <scope>IDENTIFICATION</scope>
</reference>
<evidence type="ECO:0000313" key="3">
    <source>
        <dbReference type="Proteomes" id="UP000694402"/>
    </source>
</evidence>
<sequence>MFYRLKKRTRKAFGLRKKEKDTDSTRYVQHSILLNECSPAPKGKQHFSSSDTEDEDDNRKFKIKIKPLPSDTAKCAIPSMDELKASVGGLALSPSLVSPCCSNCM</sequence>
<organism evidence="2 3">
    <name type="scientific">Oncorhynchus tshawytscha</name>
    <name type="common">Chinook salmon</name>
    <name type="synonym">Salmo tshawytscha</name>
    <dbReference type="NCBI Taxonomy" id="74940"/>
    <lineage>
        <taxon>Eukaryota</taxon>
        <taxon>Metazoa</taxon>
        <taxon>Chordata</taxon>
        <taxon>Craniata</taxon>
        <taxon>Vertebrata</taxon>
        <taxon>Euteleostomi</taxon>
        <taxon>Actinopterygii</taxon>
        <taxon>Neopterygii</taxon>
        <taxon>Teleostei</taxon>
        <taxon>Protacanthopterygii</taxon>
        <taxon>Salmoniformes</taxon>
        <taxon>Salmonidae</taxon>
        <taxon>Salmoninae</taxon>
        <taxon>Oncorhynchus</taxon>
    </lineage>
</organism>
<feature type="region of interest" description="Disordered" evidence="1">
    <location>
        <begin position="37"/>
        <end position="58"/>
    </location>
</feature>
<dbReference type="Proteomes" id="UP000694402">
    <property type="component" value="Unassembled WGS sequence"/>
</dbReference>
<evidence type="ECO:0000313" key="2">
    <source>
        <dbReference type="Ensembl" id="ENSOTSP00005144308.1"/>
    </source>
</evidence>
<dbReference type="GeneTree" id="ENSGT00940000156301"/>